<dbReference type="EMBL" id="RBIL01000002">
    <property type="protein sequence ID" value="RKQ87032.1"/>
    <property type="molecule type" value="Genomic_DNA"/>
</dbReference>
<accession>A0A660L2C3</accession>
<dbReference type="Pfam" id="PF06897">
    <property type="entry name" value="DUF1269"/>
    <property type="match status" value="1"/>
</dbReference>
<dbReference type="InterPro" id="IPR009200">
    <property type="entry name" value="DUF1269_membrane"/>
</dbReference>
<protein>
    <submittedName>
        <fullName evidence="1">Putative membrane protein</fullName>
    </submittedName>
</protein>
<dbReference type="AlphaFoldDB" id="A0A660L2C3"/>
<name>A0A660L2C3_9ACTN</name>
<dbReference type="RefSeq" id="WP_121255262.1">
    <property type="nucleotide sequence ID" value="NZ_RBIL01000002.1"/>
</dbReference>
<gene>
    <name evidence="1" type="ORF">C8N24_5052</name>
</gene>
<organism evidence="1 2">
    <name type="scientific">Solirubrobacter pauli</name>
    <dbReference type="NCBI Taxonomy" id="166793"/>
    <lineage>
        <taxon>Bacteria</taxon>
        <taxon>Bacillati</taxon>
        <taxon>Actinomycetota</taxon>
        <taxon>Thermoleophilia</taxon>
        <taxon>Solirubrobacterales</taxon>
        <taxon>Solirubrobacteraceae</taxon>
        <taxon>Solirubrobacter</taxon>
    </lineage>
</organism>
<dbReference type="Proteomes" id="UP000278962">
    <property type="component" value="Unassembled WGS sequence"/>
</dbReference>
<evidence type="ECO:0000313" key="2">
    <source>
        <dbReference type="Proteomes" id="UP000278962"/>
    </source>
</evidence>
<dbReference type="OrthoDB" id="5244321at2"/>
<evidence type="ECO:0000313" key="1">
    <source>
        <dbReference type="EMBL" id="RKQ87032.1"/>
    </source>
</evidence>
<proteinExistence type="predicted"/>
<comment type="caution">
    <text evidence="1">The sequence shown here is derived from an EMBL/GenBank/DDBJ whole genome shotgun (WGS) entry which is preliminary data.</text>
</comment>
<reference evidence="1 2" key="1">
    <citation type="submission" date="2018-10" db="EMBL/GenBank/DDBJ databases">
        <title>Genomic Encyclopedia of Archaeal and Bacterial Type Strains, Phase II (KMG-II): from individual species to whole genera.</title>
        <authorList>
            <person name="Goeker M."/>
        </authorList>
    </citation>
    <scope>NUCLEOTIDE SEQUENCE [LARGE SCALE GENOMIC DNA]</scope>
    <source>
        <strain evidence="1 2">DSM 14954</strain>
    </source>
</reference>
<sequence length="158" mass="16635">MNTLTVWRFPRPDGAEAAIAPLARTVGGIDDAALVAWPPDRQTPTTRELGTLNGPGRLWHGFWGMFLGLIFLTPLAGPSFGAAAGAVAGSLADFGVADDFVKRVRESVTPGTSALFVLSGRAAAVHVAEGLHGLAVEALRSELSPEQERHLRDALADR</sequence>
<keyword evidence="2" id="KW-1185">Reference proteome</keyword>